<proteinExistence type="predicted"/>
<name>A0A5S5BXJ4_9FLAO</name>
<dbReference type="OrthoDB" id="9801052at2"/>
<feature type="domain" description="M23ase beta-sheet core" evidence="1">
    <location>
        <begin position="97"/>
        <end position="196"/>
    </location>
</feature>
<dbReference type="GO" id="GO:0004222">
    <property type="term" value="F:metalloendopeptidase activity"/>
    <property type="evidence" value="ECO:0007669"/>
    <property type="project" value="TreeGrafter"/>
</dbReference>
<keyword evidence="3" id="KW-1185">Reference proteome</keyword>
<dbReference type="AlphaFoldDB" id="A0A5S5BXJ4"/>
<accession>A0A5S5BXJ4</accession>
<sequence length="230" mass="25882">MDTNFFKKFIEDVTDTFTPVVIDPQNKERYSPIDLSPSNSALLEVDITSPEAFENYINTFLNSKGSTMAYGGYLEKRDLYKRSTYFNQENPDLERNIHLGLDIWCAAGAEIVAPLNGRVHSIKNNTNFGDYGPTIILEHIIDKITFYTLYGHLSLDSLEDIHKGQTIGKGEVFARLGDSSVNGTYAPHLHFQIIKDLEGNEGDYPGVSNTLQIQKFIKNCPDPNLLLKIT</sequence>
<dbReference type="Gene3D" id="2.70.70.10">
    <property type="entry name" value="Glucose Permease (Domain IIA)"/>
    <property type="match status" value="1"/>
</dbReference>
<organism evidence="2 3">
    <name type="scientific">Aquimarina intermedia</name>
    <dbReference type="NCBI Taxonomy" id="350814"/>
    <lineage>
        <taxon>Bacteria</taxon>
        <taxon>Pseudomonadati</taxon>
        <taxon>Bacteroidota</taxon>
        <taxon>Flavobacteriia</taxon>
        <taxon>Flavobacteriales</taxon>
        <taxon>Flavobacteriaceae</taxon>
        <taxon>Aquimarina</taxon>
    </lineage>
</organism>
<dbReference type="InterPro" id="IPR016047">
    <property type="entry name" value="M23ase_b-sheet_dom"/>
</dbReference>
<dbReference type="Pfam" id="PF01551">
    <property type="entry name" value="Peptidase_M23"/>
    <property type="match status" value="1"/>
</dbReference>
<comment type="caution">
    <text evidence="2">The sequence shown here is derived from an EMBL/GenBank/DDBJ whole genome shotgun (WGS) entry which is preliminary data.</text>
</comment>
<dbReference type="RefSeq" id="WP_148783566.1">
    <property type="nucleotide sequence ID" value="NZ_VNHU01000011.1"/>
</dbReference>
<evidence type="ECO:0000259" key="1">
    <source>
        <dbReference type="Pfam" id="PF01551"/>
    </source>
</evidence>
<dbReference type="InterPro" id="IPR011055">
    <property type="entry name" value="Dup_hybrid_motif"/>
</dbReference>
<dbReference type="InterPro" id="IPR050570">
    <property type="entry name" value="Cell_wall_metabolism_enzyme"/>
</dbReference>
<protein>
    <submittedName>
        <fullName evidence="2">Peptidase M23-like protein</fullName>
    </submittedName>
</protein>
<evidence type="ECO:0000313" key="2">
    <source>
        <dbReference type="EMBL" id="TYP70860.1"/>
    </source>
</evidence>
<dbReference type="SUPFAM" id="SSF51261">
    <property type="entry name" value="Duplicated hybrid motif"/>
    <property type="match status" value="1"/>
</dbReference>
<dbReference type="Proteomes" id="UP000324376">
    <property type="component" value="Unassembled WGS sequence"/>
</dbReference>
<dbReference type="EMBL" id="VNHU01000011">
    <property type="protein sequence ID" value="TYP70860.1"/>
    <property type="molecule type" value="Genomic_DNA"/>
</dbReference>
<reference evidence="2 3" key="1">
    <citation type="submission" date="2019-07" db="EMBL/GenBank/DDBJ databases">
        <title>Genomic Encyclopedia of Archaeal and Bacterial Type Strains, Phase II (KMG-II): from individual species to whole genera.</title>
        <authorList>
            <person name="Goeker M."/>
        </authorList>
    </citation>
    <scope>NUCLEOTIDE SEQUENCE [LARGE SCALE GENOMIC DNA]</scope>
    <source>
        <strain evidence="2 3">DSM 17527</strain>
    </source>
</reference>
<dbReference type="CDD" id="cd12797">
    <property type="entry name" value="M23_peptidase"/>
    <property type="match status" value="1"/>
</dbReference>
<evidence type="ECO:0000313" key="3">
    <source>
        <dbReference type="Proteomes" id="UP000324376"/>
    </source>
</evidence>
<dbReference type="PANTHER" id="PTHR21666">
    <property type="entry name" value="PEPTIDASE-RELATED"/>
    <property type="match status" value="1"/>
</dbReference>
<gene>
    <name evidence="2" type="ORF">BD809_11128</name>
</gene>
<dbReference type="PANTHER" id="PTHR21666:SF270">
    <property type="entry name" value="MUREIN HYDROLASE ACTIVATOR ENVC"/>
    <property type="match status" value="1"/>
</dbReference>